<comment type="caution">
    <text evidence="8">The sequence shown here is derived from an EMBL/GenBank/DDBJ whole genome shotgun (WGS) entry which is preliminary data.</text>
</comment>
<dbReference type="AlphaFoldDB" id="A0A841HXA1"/>
<gene>
    <name evidence="8" type="ORF">HNQ60_005337</name>
</gene>
<dbReference type="SMART" id="SM00331">
    <property type="entry name" value="PP2C_SIG"/>
    <property type="match status" value="1"/>
</dbReference>
<dbReference type="InterPro" id="IPR001932">
    <property type="entry name" value="PPM-type_phosphatase-like_dom"/>
</dbReference>
<dbReference type="Pfam" id="PF13581">
    <property type="entry name" value="HATPase_c_2"/>
    <property type="match status" value="1"/>
</dbReference>
<dbReference type="CDD" id="cd06225">
    <property type="entry name" value="HAMP"/>
    <property type="match status" value="1"/>
</dbReference>
<dbReference type="Proteomes" id="UP000588068">
    <property type="component" value="Unassembled WGS sequence"/>
</dbReference>
<dbReference type="RefSeq" id="WP_184335795.1">
    <property type="nucleotide sequence ID" value="NZ_JACHHZ010000007.1"/>
</dbReference>
<dbReference type="InterPro" id="IPR036457">
    <property type="entry name" value="PPM-type-like_dom_sf"/>
</dbReference>
<dbReference type="PANTHER" id="PTHR43156:SF2">
    <property type="entry name" value="STAGE II SPORULATION PROTEIN E"/>
    <property type="match status" value="1"/>
</dbReference>
<dbReference type="EMBL" id="JACHHZ010000007">
    <property type="protein sequence ID" value="MBB6096415.1"/>
    <property type="molecule type" value="Genomic_DNA"/>
</dbReference>
<keyword evidence="4" id="KW-0418">Kinase</keyword>
<dbReference type="GO" id="GO:0016301">
    <property type="term" value="F:kinase activity"/>
    <property type="evidence" value="ECO:0007669"/>
    <property type="project" value="UniProtKB-KW"/>
</dbReference>
<evidence type="ECO:0000259" key="7">
    <source>
        <dbReference type="PROSITE" id="PS50885"/>
    </source>
</evidence>
<evidence type="ECO:0000313" key="8">
    <source>
        <dbReference type="EMBL" id="MBB6096415.1"/>
    </source>
</evidence>
<dbReference type="SMART" id="SM00304">
    <property type="entry name" value="HAMP"/>
    <property type="match status" value="1"/>
</dbReference>
<keyword evidence="5 8" id="KW-0378">Hydrolase</keyword>
<keyword evidence="6" id="KW-0472">Membrane</keyword>
<evidence type="ECO:0000313" key="9">
    <source>
        <dbReference type="Proteomes" id="UP000588068"/>
    </source>
</evidence>
<proteinExistence type="predicted"/>
<organism evidence="8 9">
    <name type="scientific">Povalibacter uvarum</name>
    <dbReference type="NCBI Taxonomy" id="732238"/>
    <lineage>
        <taxon>Bacteria</taxon>
        <taxon>Pseudomonadati</taxon>
        <taxon>Pseudomonadota</taxon>
        <taxon>Gammaproteobacteria</taxon>
        <taxon>Steroidobacterales</taxon>
        <taxon>Steroidobacteraceae</taxon>
        <taxon>Povalibacter</taxon>
    </lineage>
</organism>
<evidence type="ECO:0000256" key="5">
    <source>
        <dbReference type="ARBA" id="ARBA00022801"/>
    </source>
</evidence>
<dbReference type="InterPro" id="IPR003594">
    <property type="entry name" value="HATPase_dom"/>
</dbReference>
<dbReference type="PANTHER" id="PTHR43156">
    <property type="entry name" value="STAGE II SPORULATION PROTEIN E-RELATED"/>
    <property type="match status" value="1"/>
</dbReference>
<dbReference type="PROSITE" id="PS50885">
    <property type="entry name" value="HAMP"/>
    <property type="match status" value="1"/>
</dbReference>
<evidence type="ECO:0000256" key="1">
    <source>
        <dbReference type="ARBA" id="ARBA00004370"/>
    </source>
</evidence>
<dbReference type="SUPFAM" id="SSF158472">
    <property type="entry name" value="HAMP domain-like"/>
    <property type="match status" value="1"/>
</dbReference>
<dbReference type="GO" id="GO:0016791">
    <property type="term" value="F:phosphatase activity"/>
    <property type="evidence" value="ECO:0007669"/>
    <property type="project" value="TreeGrafter"/>
</dbReference>
<comment type="subcellular location">
    <subcellularLocation>
        <location evidence="1">Membrane</location>
    </subcellularLocation>
</comment>
<dbReference type="Gene3D" id="3.60.40.10">
    <property type="entry name" value="PPM-type phosphatase domain"/>
    <property type="match status" value="1"/>
</dbReference>
<keyword evidence="2" id="KW-0597">Phosphoprotein</keyword>
<keyword evidence="6" id="KW-1133">Transmembrane helix</keyword>
<feature type="transmembrane region" description="Helical" evidence="6">
    <location>
        <begin position="20"/>
        <end position="40"/>
    </location>
</feature>
<evidence type="ECO:0000256" key="3">
    <source>
        <dbReference type="ARBA" id="ARBA00022679"/>
    </source>
</evidence>
<dbReference type="Pfam" id="PF07228">
    <property type="entry name" value="SpoIIE"/>
    <property type="match status" value="1"/>
</dbReference>
<dbReference type="SUPFAM" id="SSF81606">
    <property type="entry name" value="PP2C-like"/>
    <property type="match status" value="1"/>
</dbReference>
<dbReference type="Gene3D" id="6.10.340.10">
    <property type="match status" value="1"/>
</dbReference>
<keyword evidence="6" id="KW-0812">Transmembrane</keyword>
<keyword evidence="9" id="KW-1185">Reference proteome</keyword>
<accession>A0A841HXA1</accession>
<dbReference type="InterPro" id="IPR003660">
    <property type="entry name" value="HAMP_dom"/>
</dbReference>
<dbReference type="EC" id="3.1.3.3" evidence="8"/>
<evidence type="ECO:0000256" key="2">
    <source>
        <dbReference type="ARBA" id="ARBA00022553"/>
    </source>
</evidence>
<dbReference type="Gene3D" id="3.30.450.20">
    <property type="entry name" value="PAS domain"/>
    <property type="match status" value="1"/>
</dbReference>
<reference evidence="8 9" key="1">
    <citation type="submission" date="2020-08" db="EMBL/GenBank/DDBJ databases">
        <title>Genomic Encyclopedia of Type Strains, Phase IV (KMG-IV): sequencing the most valuable type-strain genomes for metagenomic binning, comparative biology and taxonomic classification.</title>
        <authorList>
            <person name="Goeker M."/>
        </authorList>
    </citation>
    <scope>NUCLEOTIDE SEQUENCE [LARGE SCALE GENOMIC DNA]</scope>
    <source>
        <strain evidence="8 9">DSM 26723</strain>
    </source>
</reference>
<protein>
    <submittedName>
        <fullName evidence="8">Sigma-B regulation protein RsbU (Phosphoserine phosphatase)</fullName>
        <ecNumber evidence="8">3.1.3.3</ecNumber>
    </submittedName>
</protein>
<name>A0A841HXA1_9GAMM</name>
<sequence length="798" mass="87095">MSVASQSLQGGVFRTVRGRMLFWTLAVTVPIYAFALYMSYQATARQLEAGAERDVKELVAQLAIGLDSVIRPIEGGIRTVAGQLEEVDPPPEQYPARIRGILAAWPDVYGSTIAVEIGDAGPSEKPFAPYLFRREGAIAYSDLALDSYAYQDLAWYRRAADEQQPVWSLPYFDAGGGETWMVTYSVPFYRNRADRGRVFAGVVTADLDLNWMKRVAHDVTLGSSGVGWLSSPAGTQPFTAPIGATPDRLPQFTPTLNADLVRDIAEKMLARKSSFEPLPDGVVSQPAYLAVRKLETLDWRVMFVIPRSHLLAEARALLNRQLWLGAGGLLLLVAAISVVAAGISRPLHNLAESVGTASEDDPDFRLPEDPRRDEIGVLTQALRRMRDSLRKHIQLRAETLAEQARVEHELQIAASIQQSMLPRHDPRTFPATAQVAAALLPARQVGGDLYDYFHVVDGNVLFAIGDVSDKGIPAALFMARLSALLRVLGASGEVPDRLLCGINERLVDGNDACMFVTLGCGLLNIHTGQIRYASAGHDAPLVRRLEGTVAALAADNGPAIGIDASVEYPTIERYLAPGDTLILFTDGVTEAEARDQSLFGLDRLTALMQNSPDGEPATLVQQILNTVAEHTGDIHASDDLTVLALALKPPRITAGWNALGPHWLIEPEISATGVEHAKVWLRAILLSRDIAQEICGDVELIAEELLTNVFRAVGSRAEARVSIHCTLTVEEVVLTLRDDGEPFDPLAHARPDLDADIADREIGGLGIELVRQLSDQCRYSRVDDYNILEVRLPRARPR</sequence>
<evidence type="ECO:0000256" key="4">
    <source>
        <dbReference type="ARBA" id="ARBA00022777"/>
    </source>
</evidence>
<dbReference type="Gene3D" id="3.30.565.10">
    <property type="entry name" value="Histidine kinase-like ATPase, C-terminal domain"/>
    <property type="match status" value="1"/>
</dbReference>
<dbReference type="InterPro" id="IPR052016">
    <property type="entry name" value="Bact_Sigma-Reg"/>
</dbReference>
<dbReference type="SUPFAM" id="SSF55874">
    <property type="entry name" value="ATPase domain of HSP90 chaperone/DNA topoisomerase II/histidine kinase"/>
    <property type="match status" value="1"/>
</dbReference>
<dbReference type="GO" id="GO:0016020">
    <property type="term" value="C:membrane"/>
    <property type="evidence" value="ECO:0007669"/>
    <property type="project" value="UniProtKB-SubCell"/>
</dbReference>
<dbReference type="GO" id="GO:0007165">
    <property type="term" value="P:signal transduction"/>
    <property type="evidence" value="ECO:0007669"/>
    <property type="project" value="InterPro"/>
</dbReference>
<feature type="transmembrane region" description="Helical" evidence="6">
    <location>
        <begin position="322"/>
        <end position="343"/>
    </location>
</feature>
<feature type="domain" description="HAMP" evidence="7">
    <location>
        <begin position="341"/>
        <end position="394"/>
    </location>
</feature>
<dbReference type="Pfam" id="PF00672">
    <property type="entry name" value="HAMP"/>
    <property type="match status" value="1"/>
</dbReference>
<dbReference type="CDD" id="cd16936">
    <property type="entry name" value="HATPase_RsbW-like"/>
    <property type="match status" value="1"/>
</dbReference>
<keyword evidence="3" id="KW-0808">Transferase</keyword>
<evidence type="ECO:0000256" key="6">
    <source>
        <dbReference type="SAM" id="Phobius"/>
    </source>
</evidence>
<dbReference type="InterPro" id="IPR036890">
    <property type="entry name" value="HATPase_C_sf"/>
</dbReference>
<dbReference type="CDD" id="cd12913">
    <property type="entry name" value="PDC1_MCP_like"/>
    <property type="match status" value="1"/>
</dbReference>
<dbReference type="Pfam" id="PF22673">
    <property type="entry name" value="MCP-like_PDC_1"/>
    <property type="match status" value="1"/>
</dbReference>